<name>A0A1H6BWF1_9HYPH</name>
<evidence type="ECO:0000256" key="1">
    <source>
        <dbReference type="SAM" id="MobiDB-lite"/>
    </source>
</evidence>
<evidence type="ECO:0000313" key="2">
    <source>
        <dbReference type="EMBL" id="SEG65010.1"/>
    </source>
</evidence>
<feature type="region of interest" description="Disordered" evidence="1">
    <location>
        <begin position="1"/>
        <end position="29"/>
    </location>
</feature>
<sequence>MGQKASKRESNIARSEEDARQQKIRDGTTRVGNIFESNFNDDFYKGRRDAFTNFATPQLEDQYGDAQKQLTYSLARSGTLDSSIRGEKVGELQKLFDTNKQDIADKALANETEARNNVEGARTDLIQTLSATGDAEGAANSALSRATALSQPTAFNPLSQLFAGFTSTLGQQAAQEKAEALSGGAYKAKYNTGLFGTPSSSVKVTG</sequence>
<organism evidence="2 3">
    <name type="scientific">Bosea lathyri</name>
    <dbReference type="NCBI Taxonomy" id="1036778"/>
    <lineage>
        <taxon>Bacteria</taxon>
        <taxon>Pseudomonadati</taxon>
        <taxon>Pseudomonadota</taxon>
        <taxon>Alphaproteobacteria</taxon>
        <taxon>Hyphomicrobiales</taxon>
        <taxon>Boseaceae</taxon>
        <taxon>Bosea</taxon>
    </lineage>
</organism>
<gene>
    <name evidence="2" type="ORF">SAMN04488115_108144</name>
</gene>
<proteinExistence type="predicted"/>
<keyword evidence="3" id="KW-1185">Reference proteome</keyword>
<dbReference type="OrthoDB" id="7996615at2"/>
<reference evidence="2 3" key="1">
    <citation type="submission" date="2016-10" db="EMBL/GenBank/DDBJ databases">
        <authorList>
            <person name="de Groot N.N."/>
        </authorList>
    </citation>
    <scope>NUCLEOTIDE SEQUENCE [LARGE SCALE GENOMIC DNA]</scope>
    <source>
        <strain evidence="2 3">DSM 26656</strain>
    </source>
</reference>
<protein>
    <submittedName>
        <fullName evidence="2">Uncharacterized protein</fullName>
    </submittedName>
</protein>
<dbReference type="EMBL" id="FNUY01000008">
    <property type="protein sequence ID" value="SEG65010.1"/>
    <property type="molecule type" value="Genomic_DNA"/>
</dbReference>
<dbReference type="RefSeq" id="WP_103874103.1">
    <property type="nucleotide sequence ID" value="NZ_FNUY01000008.1"/>
</dbReference>
<feature type="compositionally biased region" description="Basic and acidic residues" evidence="1">
    <location>
        <begin position="1"/>
        <end position="28"/>
    </location>
</feature>
<dbReference type="Proteomes" id="UP000236743">
    <property type="component" value="Unassembled WGS sequence"/>
</dbReference>
<accession>A0A1H6BWF1</accession>
<dbReference type="AlphaFoldDB" id="A0A1H6BWF1"/>
<evidence type="ECO:0000313" key="3">
    <source>
        <dbReference type="Proteomes" id="UP000236743"/>
    </source>
</evidence>